<keyword evidence="4" id="KW-0238">DNA-binding</keyword>
<dbReference type="Pfam" id="PF08279">
    <property type="entry name" value="HTH_11"/>
    <property type="match status" value="1"/>
</dbReference>
<dbReference type="EMBL" id="FOME01000005">
    <property type="protein sequence ID" value="SFD64268.1"/>
    <property type="molecule type" value="Genomic_DNA"/>
</dbReference>
<evidence type="ECO:0000313" key="5">
    <source>
        <dbReference type="EMBL" id="SFD64268.1"/>
    </source>
</evidence>
<protein>
    <submittedName>
        <fullName evidence="4">Predicted DNA-binding transcriptional regulator YafY, contains an HTH and WYL domains</fullName>
    </submittedName>
</protein>
<dbReference type="InterPro" id="IPR028349">
    <property type="entry name" value="PafC-like"/>
</dbReference>
<keyword evidence="2" id="KW-0804">Transcription</keyword>
<accession>A0A1I1U3U3</accession>
<dbReference type="PROSITE" id="PS52050">
    <property type="entry name" value="WYL"/>
    <property type="match status" value="1"/>
</dbReference>
<dbReference type="InterPro" id="IPR036390">
    <property type="entry name" value="WH_DNA-bd_sf"/>
</dbReference>
<dbReference type="InterPro" id="IPR051534">
    <property type="entry name" value="CBASS_pafABC_assoc_protein"/>
</dbReference>
<dbReference type="InterPro" id="IPR001034">
    <property type="entry name" value="DeoR_HTH"/>
</dbReference>
<dbReference type="Proteomes" id="UP000236729">
    <property type="component" value="Unassembled WGS sequence"/>
</dbReference>
<evidence type="ECO:0000313" key="6">
    <source>
        <dbReference type="Proteomes" id="UP000199690"/>
    </source>
</evidence>
<dbReference type="SUPFAM" id="SSF46785">
    <property type="entry name" value="Winged helix' DNA-binding domain"/>
    <property type="match status" value="1"/>
</dbReference>
<evidence type="ECO:0000256" key="2">
    <source>
        <dbReference type="ARBA" id="ARBA00023163"/>
    </source>
</evidence>
<reference evidence="6 7" key="1">
    <citation type="submission" date="2016-10" db="EMBL/GenBank/DDBJ databases">
        <authorList>
            <person name="Varghese N."/>
            <person name="Submissions S."/>
        </authorList>
    </citation>
    <scope>NUCLEOTIDE SEQUENCE [LARGE SCALE GENOMIC DNA]</scope>
    <source>
        <strain evidence="7">ATCC 20501</strain>
        <strain evidence="5 6">CGMCC 4.3529</strain>
    </source>
</reference>
<keyword evidence="6" id="KW-1185">Reference proteome</keyword>
<evidence type="ECO:0000256" key="1">
    <source>
        <dbReference type="ARBA" id="ARBA00023015"/>
    </source>
</evidence>
<accession>A0A1H6EA19</accession>
<gene>
    <name evidence="4" type="ORF">SAMN02982929_05945</name>
    <name evidence="5" type="ORF">SAMN05216506_105342</name>
</gene>
<reference evidence="4" key="2">
    <citation type="submission" date="2016-10" db="EMBL/GenBank/DDBJ databases">
        <authorList>
            <person name="de Groot N.N."/>
        </authorList>
    </citation>
    <scope>NUCLEOTIDE SEQUENCE [LARGE SCALE GENOMIC DNA]</scope>
    <source>
        <strain evidence="4">ATCC 20501</strain>
    </source>
</reference>
<dbReference type="Pfam" id="PF25583">
    <property type="entry name" value="WCX"/>
    <property type="match status" value="1"/>
</dbReference>
<dbReference type="PANTHER" id="PTHR34580">
    <property type="match status" value="1"/>
</dbReference>
<keyword evidence="1" id="KW-0805">Transcription regulation</keyword>
<evidence type="ECO:0000313" key="7">
    <source>
        <dbReference type="Proteomes" id="UP000236729"/>
    </source>
</evidence>
<dbReference type="InterPro" id="IPR026881">
    <property type="entry name" value="WYL_dom"/>
</dbReference>
<dbReference type="EMBL" id="FNVB01000010">
    <property type="protein sequence ID" value="SEG94577.1"/>
    <property type="molecule type" value="Genomic_DNA"/>
</dbReference>
<dbReference type="SMR" id="A0A1H6EA19"/>
<dbReference type="AlphaFoldDB" id="A0A1H6EA19"/>
<sequence>MRASRLLTILLLLQARGRMTAQELADELEVSVRTVYRDVESLSEAGIPLYGEPGHRGGYRLLDGFRTRLTGLTTGEAESLFLTGLPAAAAELGLGEVVTAAHLKLMAALPADLRDRSGRIADRFHLDSPAWYDAADRTPHLTDVADAVWNDRTVRMRYLRWAEPHETSRTVQPYGLVLKAGHWYLVAGSGERIRTYRVSRILDLHVLDERFTRPAGFDLADHWKSYLERFDSRRHSGEAAVRLSPRAFDRLPHLVEPIVVRAARRTAEAPDERGWILVRVPIESVDQALPEFLKLGADAEVLAPVELRDRITATLGELTRLYGAG</sequence>
<dbReference type="Proteomes" id="UP000199690">
    <property type="component" value="Unassembled WGS sequence"/>
</dbReference>
<dbReference type="PANTHER" id="PTHR34580:SF1">
    <property type="entry name" value="PROTEIN PAFC"/>
    <property type="match status" value="1"/>
</dbReference>
<evidence type="ECO:0000313" key="4">
    <source>
        <dbReference type="EMBL" id="SEG94577.1"/>
    </source>
</evidence>
<organism evidence="4 7">
    <name type="scientific">Saccharopolyspora kobensis</name>
    <dbReference type="NCBI Taxonomy" id="146035"/>
    <lineage>
        <taxon>Bacteria</taxon>
        <taxon>Bacillati</taxon>
        <taxon>Actinomycetota</taxon>
        <taxon>Actinomycetes</taxon>
        <taxon>Pseudonocardiales</taxon>
        <taxon>Pseudonocardiaceae</taxon>
        <taxon>Saccharopolyspora</taxon>
    </lineage>
</organism>
<proteinExistence type="predicted"/>
<feature type="domain" description="HTH deoR-type" evidence="3">
    <location>
        <begin position="2"/>
        <end position="75"/>
    </location>
</feature>
<dbReference type="PIRSF" id="PIRSF016838">
    <property type="entry name" value="PafC"/>
    <property type="match status" value="1"/>
</dbReference>
<evidence type="ECO:0000259" key="3">
    <source>
        <dbReference type="PROSITE" id="PS51000"/>
    </source>
</evidence>
<dbReference type="InterPro" id="IPR057727">
    <property type="entry name" value="WCX_dom"/>
</dbReference>
<dbReference type="GO" id="GO:0003677">
    <property type="term" value="F:DNA binding"/>
    <property type="evidence" value="ECO:0007669"/>
    <property type="project" value="UniProtKB-KW"/>
</dbReference>
<dbReference type="GO" id="GO:0003700">
    <property type="term" value="F:DNA-binding transcription factor activity"/>
    <property type="evidence" value="ECO:0007669"/>
    <property type="project" value="InterPro"/>
</dbReference>
<dbReference type="InterPro" id="IPR013196">
    <property type="entry name" value="HTH_11"/>
</dbReference>
<dbReference type="Gene3D" id="1.10.10.10">
    <property type="entry name" value="Winged helix-like DNA-binding domain superfamily/Winged helix DNA-binding domain"/>
    <property type="match status" value="1"/>
</dbReference>
<dbReference type="PROSITE" id="PS51000">
    <property type="entry name" value="HTH_DEOR_2"/>
    <property type="match status" value="1"/>
</dbReference>
<name>A0A1H6EA19_9PSEU</name>
<dbReference type="InterPro" id="IPR036388">
    <property type="entry name" value="WH-like_DNA-bd_sf"/>
</dbReference>
<dbReference type="RefSeq" id="WP_093352780.1">
    <property type="nucleotide sequence ID" value="NZ_FNVB01000010.1"/>
</dbReference>
<dbReference type="Pfam" id="PF13280">
    <property type="entry name" value="WYL"/>
    <property type="match status" value="1"/>
</dbReference>